<dbReference type="PATRIC" id="fig|1618431.3.peg.491"/>
<dbReference type="InterPro" id="IPR043713">
    <property type="entry name" value="DUF5654"/>
</dbReference>
<protein>
    <submittedName>
        <fullName evidence="2">Uncharacterized protein</fullName>
    </submittedName>
</protein>
<accession>A0A0G0QP97</accession>
<reference evidence="2 3" key="1">
    <citation type="journal article" date="2015" name="Nature">
        <title>rRNA introns, odd ribosomes, and small enigmatic genomes across a large radiation of phyla.</title>
        <authorList>
            <person name="Brown C.T."/>
            <person name="Hug L.A."/>
            <person name="Thomas B.C."/>
            <person name="Sharon I."/>
            <person name="Castelle C.J."/>
            <person name="Singh A."/>
            <person name="Wilkins M.J."/>
            <person name="Williams K.H."/>
            <person name="Banfield J.F."/>
        </authorList>
    </citation>
    <scope>NUCLEOTIDE SEQUENCE [LARGE SCALE GENOMIC DNA]</scope>
</reference>
<feature type="transmembrane region" description="Helical" evidence="1">
    <location>
        <begin position="61"/>
        <end position="79"/>
    </location>
</feature>
<proteinExistence type="predicted"/>
<evidence type="ECO:0000313" key="2">
    <source>
        <dbReference type="EMBL" id="KKR42239.1"/>
    </source>
</evidence>
<dbReference type="Proteomes" id="UP000034881">
    <property type="component" value="Unassembled WGS sequence"/>
</dbReference>
<organism evidence="2 3">
    <name type="scientific">Candidatus Daviesbacteria bacterium GW2011_GWC2_40_12</name>
    <dbReference type="NCBI Taxonomy" id="1618431"/>
    <lineage>
        <taxon>Bacteria</taxon>
        <taxon>Candidatus Daviesiibacteriota</taxon>
    </lineage>
</organism>
<feature type="transmembrane region" description="Helical" evidence="1">
    <location>
        <begin position="15"/>
        <end position="35"/>
    </location>
</feature>
<keyword evidence="1" id="KW-0812">Transmembrane</keyword>
<evidence type="ECO:0000256" key="1">
    <source>
        <dbReference type="SAM" id="Phobius"/>
    </source>
</evidence>
<dbReference type="Pfam" id="PF18898">
    <property type="entry name" value="DUF5654"/>
    <property type="match status" value="1"/>
</dbReference>
<dbReference type="AlphaFoldDB" id="A0A0G0QP97"/>
<evidence type="ECO:0000313" key="3">
    <source>
        <dbReference type="Proteomes" id="UP000034881"/>
    </source>
</evidence>
<dbReference type="EMBL" id="LBYB01000003">
    <property type="protein sequence ID" value="KKR42239.1"/>
    <property type="molecule type" value="Genomic_DNA"/>
</dbReference>
<comment type="caution">
    <text evidence="2">The sequence shown here is derived from an EMBL/GenBank/DDBJ whole genome shotgun (WGS) entry which is preliminary data.</text>
</comment>
<gene>
    <name evidence="2" type="ORF">UT77_C0003G0034</name>
</gene>
<keyword evidence="1" id="KW-1133">Transmembrane helix</keyword>
<sequence length="89" mass="10204">MTESKQQERKFHQELLQQLVTLSTSGFGLVAALAWNEAIQSFVKVNIEPYFPSQTGVISKFFYALLITFFAVLITYQLSRLASRWGIKK</sequence>
<keyword evidence="1" id="KW-0472">Membrane</keyword>
<name>A0A0G0QP97_9BACT</name>